<evidence type="ECO:0000313" key="2">
    <source>
        <dbReference type="EMBL" id="CUH48030.1"/>
    </source>
</evidence>
<dbReference type="EMBL" id="CYPU01000039">
    <property type="protein sequence ID" value="CUH48030.1"/>
    <property type="molecule type" value="Genomic_DNA"/>
</dbReference>
<evidence type="ECO:0000313" key="3">
    <source>
        <dbReference type="Proteomes" id="UP000050783"/>
    </source>
</evidence>
<feature type="region of interest" description="Disordered" evidence="1">
    <location>
        <begin position="166"/>
        <end position="196"/>
    </location>
</feature>
<gene>
    <name evidence="2" type="ORF">RUA4292_02207</name>
</gene>
<dbReference type="AlphaFoldDB" id="A0A0P1EEQ6"/>
<accession>A0A0P1EEQ6</accession>
<dbReference type="Proteomes" id="UP000050783">
    <property type="component" value="Unassembled WGS sequence"/>
</dbReference>
<reference evidence="2 3" key="1">
    <citation type="submission" date="2015-09" db="EMBL/GenBank/DDBJ databases">
        <authorList>
            <consortium name="Swine Surveillance"/>
        </authorList>
    </citation>
    <scope>NUCLEOTIDE SEQUENCE [LARGE SCALE GENOMIC DNA]</scope>
    <source>
        <strain evidence="2 3">CECT 4292</strain>
    </source>
</reference>
<sequence>MLHVPEPRGRSFTDNAKPCRRFVTEQLTFRGATLRAPKPIRESRQFSATLTPVGRLSDAGRVIASVFARQSLSELRLVFAPLNAFCERARMPNVTRLGSLDKAASRDESQIPDQLTELREFTRSKGYVHTARMIEEALSVYSLEQRHFGPAKKYFSKVQQLKGIELSGSAGETGRKRHPVPSFRSVRSKKPNGLPLGTAERAVGPVQKAGTRQRQMTFVLTARMRVDGRNVTALHNELLKGRSVPFDAEPEFQFR</sequence>
<evidence type="ECO:0000256" key="1">
    <source>
        <dbReference type="SAM" id="MobiDB-lite"/>
    </source>
</evidence>
<protein>
    <submittedName>
        <fullName evidence="2">Uncharacterized protein</fullName>
    </submittedName>
</protein>
<organism evidence="2 3">
    <name type="scientific">Ruegeria atlantica</name>
    <dbReference type="NCBI Taxonomy" id="81569"/>
    <lineage>
        <taxon>Bacteria</taxon>
        <taxon>Pseudomonadati</taxon>
        <taxon>Pseudomonadota</taxon>
        <taxon>Alphaproteobacteria</taxon>
        <taxon>Rhodobacterales</taxon>
        <taxon>Roseobacteraceae</taxon>
        <taxon>Ruegeria</taxon>
    </lineage>
</organism>
<proteinExistence type="predicted"/>
<name>A0A0P1EEQ6_9RHOB</name>